<evidence type="ECO:0000313" key="11">
    <source>
        <dbReference type="Proteomes" id="UP000184139"/>
    </source>
</evidence>
<evidence type="ECO:0000256" key="6">
    <source>
        <dbReference type="ARBA" id="ARBA00023235"/>
    </source>
</evidence>
<feature type="binding site" evidence="8">
    <location>
        <begin position="203"/>
        <end position="204"/>
    </location>
    <ligand>
        <name>substrate</name>
    </ligand>
</feature>
<dbReference type="AlphaFoldDB" id="A0A1M5Y7W3"/>
<evidence type="ECO:0000256" key="4">
    <source>
        <dbReference type="ARBA" id="ARBA00022605"/>
    </source>
</evidence>
<reference evidence="10 11" key="1">
    <citation type="submission" date="2016-11" db="EMBL/GenBank/DDBJ databases">
        <authorList>
            <person name="Jaros S."/>
            <person name="Januszkiewicz K."/>
            <person name="Wedrychowicz H."/>
        </authorList>
    </citation>
    <scope>NUCLEOTIDE SEQUENCE [LARGE SCALE GENOMIC DNA]</scope>
    <source>
        <strain evidence="10 11">DSM 9705</strain>
    </source>
</reference>
<dbReference type="PANTHER" id="PTHR31689:SF0">
    <property type="entry name" value="DIAMINOPIMELATE EPIMERASE"/>
    <property type="match status" value="1"/>
</dbReference>
<dbReference type="STRING" id="1121409.SAMN02745124_03711"/>
<dbReference type="InterPro" id="IPR001653">
    <property type="entry name" value="DAP_epimerase_DapF"/>
</dbReference>
<dbReference type="Proteomes" id="UP000184139">
    <property type="component" value="Unassembled WGS sequence"/>
</dbReference>
<accession>A0A1M5Y7W3</accession>
<comment type="subunit">
    <text evidence="8">Homodimer.</text>
</comment>
<dbReference type="PROSITE" id="PS01326">
    <property type="entry name" value="DAP_EPIMERASE"/>
    <property type="match status" value="1"/>
</dbReference>
<comment type="function">
    <text evidence="8">Catalyzes the stereoinversion of LL-2,6-diaminopimelate (L,L-DAP) to meso-diaminopimelate (meso-DAP), a precursor of L-lysine and an essential component of the bacterial peptidoglycan.</text>
</comment>
<comment type="subcellular location">
    <subcellularLocation>
        <location evidence="8">Cytoplasm</location>
    </subcellularLocation>
</comment>
<keyword evidence="11" id="KW-1185">Reference proteome</keyword>
<feature type="binding site" evidence="8">
    <location>
        <position position="185"/>
    </location>
    <ligand>
        <name>substrate</name>
    </ligand>
</feature>
<dbReference type="Pfam" id="PF01678">
    <property type="entry name" value="DAP_epimerase"/>
    <property type="match status" value="2"/>
</dbReference>
<feature type="active site" description="Proton acceptor" evidence="8">
    <location>
        <position position="213"/>
    </location>
</feature>
<evidence type="ECO:0000256" key="9">
    <source>
        <dbReference type="PROSITE-ProRule" id="PRU10125"/>
    </source>
</evidence>
<dbReference type="GO" id="GO:0005829">
    <property type="term" value="C:cytosol"/>
    <property type="evidence" value="ECO:0007669"/>
    <property type="project" value="TreeGrafter"/>
</dbReference>
<keyword evidence="5 8" id="KW-0457">Lysine biosynthesis</keyword>
<comment type="similarity">
    <text evidence="2 8">Belongs to the diaminopimelate epimerase family.</text>
</comment>
<organism evidence="10 11">
    <name type="scientific">Desulfofustis glycolicus DSM 9705</name>
    <dbReference type="NCBI Taxonomy" id="1121409"/>
    <lineage>
        <taxon>Bacteria</taxon>
        <taxon>Pseudomonadati</taxon>
        <taxon>Thermodesulfobacteriota</taxon>
        <taxon>Desulfobulbia</taxon>
        <taxon>Desulfobulbales</taxon>
        <taxon>Desulfocapsaceae</taxon>
        <taxon>Desulfofustis</taxon>
    </lineage>
</organism>
<dbReference type="GO" id="GO:0009089">
    <property type="term" value="P:lysine biosynthetic process via diaminopimelate"/>
    <property type="evidence" value="ECO:0007669"/>
    <property type="project" value="UniProtKB-UniRule"/>
</dbReference>
<dbReference type="EC" id="5.1.1.7" evidence="3 8"/>
<dbReference type="Gene3D" id="3.10.310.10">
    <property type="entry name" value="Diaminopimelate Epimerase, Chain A, domain 1"/>
    <property type="match status" value="2"/>
</dbReference>
<evidence type="ECO:0000256" key="7">
    <source>
        <dbReference type="ARBA" id="ARBA00051712"/>
    </source>
</evidence>
<sequence length="278" mass="30702">MNLDFPIAITKMSGAGNDFIVIDHREPLIPEQRQAEFAQLVCRRRFSAGADGLILIENDDELDFRWRFYNNDGSIAEMCGNGARCAARFAYRAGIAGSSMRFGTVAGVIEAEIIGEQEHVSVRMTEPEGYRNHIFITLDGVRHEVFFINTGVPHAVVFVETDQVPVREWGRQLRYHDQFAPAGTNANFVRVEEDGSLLVRTYERGVEDETMACGTGVVAAAIIAVQQGLSESPVDVTTTGGEQLLVQFSLQQNRATEVFLQGAARLIYQAELSAEALL</sequence>
<comment type="pathway">
    <text evidence="1 8">Amino-acid biosynthesis; L-lysine biosynthesis via DAP pathway; DL-2,6-diaminopimelate from LL-2,6-diaminopimelate: step 1/1.</text>
</comment>
<dbReference type="UniPathway" id="UPA00034">
    <property type="reaction ID" value="UER00025"/>
</dbReference>
<feature type="active site" description="Proton donor" evidence="8">
    <location>
        <position position="79"/>
    </location>
</feature>
<feature type="site" description="Could be important to modulate the pK values of the two catalytic cysteine residues" evidence="8">
    <location>
        <position position="154"/>
    </location>
</feature>
<evidence type="ECO:0000313" key="10">
    <source>
        <dbReference type="EMBL" id="SHI07898.1"/>
    </source>
</evidence>
<dbReference type="PANTHER" id="PTHR31689">
    <property type="entry name" value="DIAMINOPIMELATE EPIMERASE, CHLOROPLASTIC"/>
    <property type="match status" value="1"/>
</dbReference>
<dbReference type="OrthoDB" id="9805408at2"/>
<comment type="catalytic activity">
    <reaction evidence="7 8">
        <text>(2S,6S)-2,6-diaminopimelate = meso-2,6-diaminopimelate</text>
        <dbReference type="Rhea" id="RHEA:15393"/>
        <dbReference type="ChEBI" id="CHEBI:57609"/>
        <dbReference type="ChEBI" id="CHEBI:57791"/>
        <dbReference type="EC" id="5.1.1.7"/>
    </reaction>
</comment>
<proteinExistence type="inferred from homology"/>
<gene>
    <name evidence="8" type="primary">dapF</name>
    <name evidence="10" type="ORF">SAMN02745124_03711</name>
</gene>
<dbReference type="SUPFAM" id="SSF54506">
    <property type="entry name" value="Diaminopimelate epimerase-like"/>
    <property type="match status" value="2"/>
</dbReference>
<dbReference type="GO" id="GO:0008837">
    <property type="term" value="F:diaminopimelate epimerase activity"/>
    <property type="evidence" value="ECO:0007669"/>
    <property type="project" value="UniProtKB-UniRule"/>
</dbReference>
<evidence type="ECO:0000256" key="5">
    <source>
        <dbReference type="ARBA" id="ARBA00023154"/>
    </source>
</evidence>
<comment type="caution">
    <text evidence="8">Lacks conserved residue(s) required for the propagation of feature annotation.</text>
</comment>
<dbReference type="HAMAP" id="MF_00197">
    <property type="entry name" value="DAP_epimerase"/>
    <property type="match status" value="1"/>
</dbReference>
<feature type="active site" evidence="9">
    <location>
        <position position="79"/>
    </location>
</feature>
<keyword evidence="6 8" id="KW-0413">Isomerase</keyword>
<feature type="binding site" evidence="8">
    <location>
        <begin position="214"/>
        <end position="215"/>
    </location>
    <ligand>
        <name>substrate</name>
    </ligand>
</feature>
<protein>
    <recommendedName>
        <fullName evidence="3 8">Diaminopimelate epimerase</fullName>
        <shortName evidence="8">DAP epimerase</shortName>
        <ecNumber evidence="3 8">5.1.1.7</ecNumber>
    </recommendedName>
    <alternativeName>
        <fullName evidence="8">PLP-independent amino acid racemase</fullName>
    </alternativeName>
</protein>
<keyword evidence="4 8" id="KW-0028">Amino-acid biosynthesis</keyword>
<keyword evidence="8" id="KW-0963">Cytoplasm</keyword>
<evidence type="ECO:0000256" key="1">
    <source>
        <dbReference type="ARBA" id="ARBA00005196"/>
    </source>
</evidence>
<dbReference type="NCBIfam" id="TIGR00652">
    <property type="entry name" value="DapF"/>
    <property type="match status" value="1"/>
</dbReference>
<feature type="binding site" evidence="8">
    <location>
        <begin position="80"/>
        <end position="81"/>
    </location>
    <ligand>
        <name>substrate</name>
    </ligand>
</feature>
<evidence type="ECO:0000256" key="3">
    <source>
        <dbReference type="ARBA" id="ARBA00013080"/>
    </source>
</evidence>
<feature type="site" description="Could be important to modulate the pK values of the two catalytic cysteine residues" evidence="8">
    <location>
        <position position="203"/>
    </location>
</feature>
<evidence type="ECO:0000256" key="8">
    <source>
        <dbReference type="HAMAP-Rule" id="MF_00197"/>
    </source>
</evidence>
<dbReference type="EMBL" id="FQXS01000029">
    <property type="protein sequence ID" value="SHI07898.1"/>
    <property type="molecule type" value="Genomic_DNA"/>
</dbReference>
<name>A0A1M5Y7W3_9BACT</name>
<feature type="binding site" evidence="8">
    <location>
        <position position="70"/>
    </location>
    <ligand>
        <name>substrate</name>
    </ligand>
</feature>
<evidence type="ECO:0000256" key="2">
    <source>
        <dbReference type="ARBA" id="ARBA00010219"/>
    </source>
</evidence>
<feature type="binding site" evidence="8">
    <location>
        <position position="17"/>
    </location>
    <ligand>
        <name>substrate</name>
    </ligand>
</feature>
<dbReference type="InterPro" id="IPR018510">
    <property type="entry name" value="DAP_epimerase_AS"/>
</dbReference>
<dbReference type="RefSeq" id="WP_073378438.1">
    <property type="nucleotide sequence ID" value="NZ_FQXS01000029.1"/>
</dbReference>